<evidence type="ECO:0000313" key="2">
    <source>
        <dbReference type="Proteomes" id="UP001339911"/>
    </source>
</evidence>
<dbReference type="InterPro" id="IPR019660">
    <property type="entry name" value="Put_sensory_transdc_reg_YbjN"/>
</dbReference>
<dbReference type="Proteomes" id="UP001339911">
    <property type="component" value="Unassembled WGS sequence"/>
</dbReference>
<protein>
    <submittedName>
        <fullName evidence="1">YbjN domain-containing protein</fullName>
    </submittedName>
</protein>
<sequence length="528" mass="57226">MTPDELFAALADARDRPDDAAKVAELDRIVAYADAGGDERLGFAARFALIETHQRIEPWRMLSPVRWCLGVVDRAPETVDATDSALLPDYHRQAVTAFCGTSRAGLARVGTALDELERRLDAAGRSRRPAYALRCRIADHVGAESAARRWLLRWRAAPHDRWSGCAACEPADQARLLAGWGRWTEAVELVEPVLDGGLACPDQPERALGTIQLAYLRLGRHDEAAEAHVRAYRRHRRERAGFPLLADHLRFCALAGQHERGLEILARHLPGLDRPYDEASALEFATAGALLCRLAGRAGFARHPIHRPGYAGRHAAELTVAALGTELTATAEDLAGRFDARNGTSHQSGRVASWLAERPLPGPVSLPPESPAEPERVIEQVRTECRERGDGLVLVGPLTVAAIVDVLRDRAEQHVPGPAGRIGGRWGDALIEFERLGERGEILHARVTAERRLPADRLGQAYEFCNAWNQDRPLPKAYVQDPGAGELVLAGDVSTDLEHGVAAGQLAVLVDATLVSGAAFAAAVSALP</sequence>
<dbReference type="EMBL" id="JAZGQL010000005">
    <property type="protein sequence ID" value="MEE6306640.1"/>
    <property type="molecule type" value="Genomic_DNA"/>
</dbReference>
<comment type="caution">
    <text evidence="1">The sequence shown here is derived from an EMBL/GenBank/DDBJ whole genome shotgun (WGS) entry which is preliminary data.</text>
</comment>
<accession>A0ABU7S9L9</accession>
<evidence type="ECO:0000313" key="1">
    <source>
        <dbReference type="EMBL" id="MEE6306640.1"/>
    </source>
</evidence>
<dbReference type="RefSeq" id="WP_331206981.1">
    <property type="nucleotide sequence ID" value="NZ_JAZGQL010000005.1"/>
</dbReference>
<reference evidence="1 2" key="1">
    <citation type="submission" date="2024-01" db="EMBL/GenBank/DDBJ databases">
        <title>Genome insights into Plantactinospora veratri sp. nov.</title>
        <authorList>
            <person name="Wang L."/>
        </authorList>
    </citation>
    <scope>NUCLEOTIDE SEQUENCE [LARGE SCALE GENOMIC DNA]</scope>
    <source>
        <strain evidence="1 2">NEAU-FHS4</strain>
    </source>
</reference>
<dbReference type="Pfam" id="PF10722">
    <property type="entry name" value="YbjN"/>
    <property type="match status" value="1"/>
</dbReference>
<organism evidence="1 2">
    <name type="scientific">Plantactinospora veratri</name>
    <dbReference type="NCBI Taxonomy" id="1436122"/>
    <lineage>
        <taxon>Bacteria</taxon>
        <taxon>Bacillati</taxon>
        <taxon>Actinomycetota</taxon>
        <taxon>Actinomycetes</taxon>
        <taxon>Micromonosporales</taxon>
        <taxon>Micromonosporaceae</taxon>
        <taxon>Plantactinospora</taxon>
    </lineage>
</organism>
<name>A0ABU7S9L9_9ACTN</name>
<proteinExistence type="predicted"/>
<gene>
    <name evidence="1" type="ORF">V1634_07360</name>
</gene>
<keyword evidence="2" id="KW-1185">Reference proteome</keyword>